<protein>
    <submittedName>
        <fullName evidence="1">Uncharacterized protein</fullName>
    </submittedName>
</protein>
<evidence type="ECO:0000313" key="1">
    <source>
        <dbReference type="EMBL" id="AQL02478.1"/>
    </source>
</evidence>
<reference evidence="1" key="1">
    <citation type="submission" date="2015-12" db="EMBL/GenBank/DDBJ databases">
        <title>Update maize B73 reference genome by single molecule sequencing technologies.</title>
        <authorList>
            <consortium name="Maize Genome Sequencing Project"/>
            <person name="Ware D."/>
        </authorList>
    </citation>
    <scope>NUCLEOTIDE SEQUENCE</scope>
    <source>
        <tissue evidence="1">Seedling</tissue>
    </source>
</reference>
<gene>
    <name evidence="1" type="ORF">ZEAMMB73_Zm00001d045525</name>
</gene>
<dbReference type="STRING" id="4577.A0A1D6NWJ2"/>
<dbReference type="InParanoid" id="A0A1D6NWJ2"/>
<accession>A0A1D6NWJ2</accession>
<dbReference type="AlphaFoldDB" id="A0A1D6NWJ2"/>
<name>A0A1D6NWJ2_MAIZE</name>
<dbReference type="EMBL" id="CM000785">
    <property type="protein sequence ID" value="AQL02478.1"/>
    <property type="molecule type" value="Genomic_DNA"/>
</dbReference>
<organism evidence="1">
    <name type="scientific">Zea mays</name>
    <name type="common">Maize</name>
    <dbReference type="NCBI Taxonomy" id="4577"/>
    <lineage>
        <taxon>Eukaryota</taxon>
        <taxon>Viridiplantae</taxon>
        <taxon>Streptophyta</taxon>
        <taxon>Embryophyta</taxon>
        <taxon>Tracheophyta</taxon>
        <taxon>Spermatophyta</taxon>
        <taxon>Magnoliopsida</taxon>
        <taxon>Liliopsida</taxon>
        <taxon>Poales</taxon>
        <taxon>Poaceae</taxon>
        <taxon>PACMAD clade</taxon>
        <taxon>Panicoideae</taxon>
        <taxon>Andropogonodae</taxon>
        <taxon>Andropogoneae</taxon>
        <taxon>Tripsacinae</taxon>
        <taxon>Zea</taxon>
    </lineage>
</organism>
<sequence length="82" mass="9768">MIKRRTLRTRAIKEVLFTALEMIQWMWMIEAFEVILGKHVLANHVDQMSTDEDEQSINRESIAPYTRSQIVLFWRDCKIQTG</sequence>
<proteinExistence type="predicted"/>